<evidence type="ECO:0000313" key="3">
    <source>
        <dbReference type="Proteomes" id="UP001595885"/>
    </source>
</evidence>
<dbReference type="InterPro" id="IPR029063">
    <property type="entry name" value="SAM-dependent_MTases_sf"/>
</dbReference>
<dbReference type="GO" id="GO:0061542">
    <property type="term" value="F:3-demethylubiquinol 3-O-methyltransferase activity"/>
    <property type="evidence" value="ECO:0007669"/>
    <property type="project" value="UniProtKB-EC"/>
</dbReference>
<dbReference type="RefSeq" id="WP_379739174.1">
    <property type="nucleotide sequence ID" value="NZ_JBHSGW010000004.1"/>
</dbReference>
<dbReference type="EC" id="2.1.1.64" evidence="2"/>
<gene>
    <name evidence="2" type="ORF">ACFO3U_05965</name>
</gene>
<dbReference type="InterPro" id="IPR013216">
    <property type="entry name" value="Methyltransf_11"/>
</dbReference>
<keyword evidence="2" id="KW-0489">Methyltransferase</keyword>
<organism evidence="2 3">
    <name type="scientific">Flavobacterium ponti</name>
    <dbReference type="NCBI Taxonomy" id="665133"/>
    <lineage>
        <taxon>Bacteria</taxon>
        <taxon>Pseudomonadati</taxon>
        <taxon>Bacteroidota</taxon>
        <taxon>Flavobacteriia</taxon>
        <taxon>Flavobacteriales</taxon>
        <taxon>Flavobacteriaceae</taxon>
        <taxon>Flavobacterium</taxon>
    </lineage>
</organism>
<feature type="domain" description="Methyltransferase type 11" evidence="1">
    <location>
        <begin position="29"/>
        <end position="118"/>
    </location>
</feature>
<comment type="caution">
    <text evidence="2">The sequence shown here is derived from an EMBL/GenBank/DDBJ whole genome shotgun (WGS) entry which is preliminary data.</text>
</comment>
<dbReference type="EC" id="2.1.1.222" evidence="2"/>
<dbReference type="CDD" id="cd02440">
    <property type="entry name" value="AdoMet_MTases"/>
    <property type="match status" value="1"/>
</dbReference>
<protein>
    <submittedName>
        <fullName evidence="2">Class I SAM-dependent methyltransferase</fullName>
        <ecNumber evidence="2">2.1.1.222</ecNumber>
        <ecNumber evidence="2">2.1.1.64</ecNumber>
    </submittedName>
</protein>
<dbReference type="GO" id="GO:0032259">
    <property type="term" value="P:methylation"/>
    <property type="evidence" value="ECO:0007669"/>
    <property type="project" value="UniProtKB-KW"/>
</dbReference>
<keyword evidence="2" id="KW-0808">Transferase</keyword>
<evidence type="ECO:0000313" key="2">
    <source>
        <dbReference type="EMBL" id="MFC4739535.1"/>
    </source>
</evidence>
<dbReference type="Proteomes" id="UP001595885">
    <property type="component" value="Unassembled WGS sequence"/>
</dbReference>
<dbReference type="EMBL" id="JBHSGW010000004">
    <property type="protein sequence ID" value="MFC4739535.1"/>
    <property type="molecule type" value="Genomic_DNA"/>
</dbReference>
<evidence type="ECO:0000259" key="1">
    <source>
        <dbReference type="Pfam" id="PF08241"/>
    </source>
</evidence>
<name>A0ABV9P4C6_9FLAO</name>
<dbReference type="Pfam" id="PF08241">
    <property type="entry name" value="Methyltransf_11"/>
    <property type="match status" value="1"/>
</dbReference>
<keyword evidence="3" id="KW-1185">Reference proteome</keyword>
<dbReference type="GO" id="GO:0102208">
    <property type="term" value="F:2-polyprenyl-6-hydroxyphenol methylase activity"/>
    <property type="evidence" value="ECO:0007669"/>
    <property type="project" value="UniProtKB-EC"/>
</dbReference>
<reference evidence="3" key="1">
    <citation type="journal article" date="2019" name="Int. J. Syst. Evol. Microbiol.">
        <title>The Global Catalogue of Microorganisms (GCM) 10K type strain sequencing project: providing services to taxonomists for standard genome sequencing and annotation.</title>
        <authorList>
            <consortium name="The Broad Institute Genomics Platform"/>
            <consortium name="The Broad Institute Genome Sequencing Center for Infectious Disease"/>
            <person name="Wu L."/>
            <person name="Ma J."/>
        </authorList>
    </citation>
    <scope>NUCLEOTIDE SEQUENCE [LARGE SCALE GENOMIC DNA]</scope>
    <source>
        <strain evidence="3">CCUG 50349</strain>
    </source>
</reference>
<sequence>MVKKKYATHAREPFFEIANKNIKADSKVLDIGAGSGKFSNYCKRKDFYLFDGNQDTVNFLKEENTNVFLGELPILPFENDFFDLIHCSHVVEHLTPDVFYQTLKEMDRCLKVGGFIVVSAPILWSGFYDDLSHVKPYSPGVFMNYLVGKNKNSRTREIVSEDYVCDELTYRFLENKNPSILFSNKNNKFLVKVILKGIEILKKMGLTSYERTGFTIVMRKIK</sequence>
<dbReference type="SUPFAM" id="SSF53335">
    <property type="entry name" value="S-adenosyl-L-methionine-dependent methyltransferases"/>
    <property type="match status" value="1"/>
</dbReference>
<proteinExistence type="predicted"/>
<dbReference type="Gene3D" id="3.40.50.150">
    <property type="entry name" value="Vaccinia Virus protein VP39"/>
    <property type="match status" value="1"/>
</dbReference>
<accession>A0ABV9P4C6</accession>